<name>A0A653A9E4_9BACT</name>
<gene>
    <name evidence="2" type="ORF">TRIP_D260120</name>
</gene>
<evidence type="ECO:0000259" key="1">
    <source>
        <dbReference type="Pfam" id="PF07862"/>
    </source>
</evidence>
<dbReference type="EMBL" id="UPXZ01000019">
    <property type="protein sequence ID" value="VBB44706.1"/>
    <property type="molecule type" value="Genomic_DNA"/>
</dbReference>
<feature type="domain" description="Nif11" evidence="1">
    <location>
        <begin position="1"/>
        <end position="47"/>
    </location>
</feature>
<reference evidence="2" key="1">
    <citation type="submission" date="2018-07" db="EMBL/GenBank/DDBJ databases">
        <authorList>
            <consortium name="Genoscope - CEA"/>
            <person name="William W."/>
        </authorList>
    </citation>
    <scope>NUCLEOTIDE SEQUENCE</scope>
    <source>
        <strain evidence="2">IK1</strain>
    </source>
</reference>
<organism evidence="2">
    <name type="scientific">uncultured Paludibacter sp</name>
    <dbReference type="NCBI Taxonomy" id="497635"/>
    <lineage>
        <taxon>Bacteria</taxon>
        <taxon>Pseudomonadati</taxon>
        <taxon>Bacteroidota</taxon>
        <taxon>Bacteroidia</taxon>
        <taxon>Bacteroidales</taxon>
        <taxon>Paludibacteraceae</taxon>
        <taxon>Paludibacter</taxon>
        <taxon>environmental samples</taxon>
    </lineage>
</organism>
<protein>
    <recommendedName>
        <fullName evidence="1">Nif11 domain-containing protein</fullName>
    </recommendedName>
</protein>
<accession>A0A653A9E4</accession>
<dbReference type="AlphaFoldDB" id="A0A653A9E4"/>
<sequence>MSLQNAVKFISKVDTDKDFRKLCYQYKTQFDLLNFAASQQLKFTADEMEDAFNSLELKCQTYEQAEKVHELKAWFKLFR</sequence>
<dbReference type="InterPro" id="IPR012903">
    <property type="entry name" value="Nif11"/>
</dbReference>
<dbReference type="Pfam" id="PF07862">
    <property type="entry name" value="Nif11"/>
    <property type="match status" value="1"/>
</dbReference>
<evidence type="ECO:0000313" key="2">
    <source>
        <dbReference type="EMBL" id="VBB44706.1"/>
    </source>
</evidence>
<proteinExistence type="predicted"/>